<accession>A4CH87</accession>
<sequence>MLLVYHIAIIFQPWAMLVGFIGTEEPLEAIWKPMTLLNVWRIPLLFYVSGMGVCFAIRKRNWLQLLRERSQRILLPFVFGFLAIAPLHFLVFQEYYGLPLGYYPHAGHLWFLGNIFCYVLLLSPLFFYLKKHEEGRFVQKLRYLMRKAVGPLSVISFFVIEALLVRPRPFELYAETWHGFFIGLLAFFFGFLFVLIGKPFWQTVLKWRWLYIGLAASLYTLRFLEFNLSAPGYLMAIESNLWIFGIFGFGYKYLNRPGATLRYLSQAAYPVYIIHMAVLYTAAMLILPLELSPFLKFLGITVFTGVICMLLYEFVIRRIGFLRPLFGLKVKAGTETRKPVLPKSAGTME</sequence>
<dbReference type="InterPro" id="IPR050623">
    <property type="entry name" value="Glucan_succinyl_AcylTrfase"/>
</dbReference>
<proteinExistence type="predicted"/>
<feature type="transmembrane region" description="Helical" evidence="1">
    <location>
        <begin position="266"/>
        <end position="288"/>
    </location>
</feature>
<keyword evidence="3" id="KW-0012">Acyltransferase</keyword>
<dbReference type="STRING" id="313596.RB2501_05335"/>
<feature type="transmembrane region" description="Helical" evidence="1">
    <location>
        <begin position="177"/>
        <end position="197"/>
    </location>
</feature>
<feature type="transmembrane region" description="Helical" evidence="1">
    <location>
        <begin position="294"/>
        <end position="315"/>
    </location>
</feature>
<feature type="transmembrane region" description="Helical" evidence="1">
    <location>
        <begin position="73"/>
        <end position="96"/>
    </location>
</feature>
<evidence type="ECO:0000256" key="1">
    <source>
        <dbReference type="SAM" id="Phobius"/>
    </source>
</evidence>
<gene>
    <name evidence="3" type="ordered locus">RB2501_05335</name>
</gene>
<keyword evidence="1" id="KW-0812">Transmembrane</keyword>
<reference evidence="3 4" key="1">
    <citation type="journal article" date="2009" name="J. Bacteriol.">
        <title>Complete genome sequence of Robiginitalea biformata HTCC2501.</title>
        <authorList>
            <person name="Oh H.M."/>
            <person name="Giovannoni S.J."/>
            <person name="Lee K."/>
            <person name="Ferriera S."/>
            <person name="Johnson J."/>
            <person name="Cho J.C."/>
        </authorList>
    </citation>
    <scope>NUCLEOTIDE SEQUENCE [LARGE SCALE GENOMIC DNA]</scope>
    <source>
        <strain evidence="4">ATCC BAA-864 / HTCC2501 / KCTC 12146</strain>
    </source>
</reference>
<evidence type="ECO:0000313" key="4">
    <source>
        <dbReference type="Proteomes" id="UP000009049"/>
    </source>
</evidence>
<feature type="transmembrane region" description="Helical" evidence="1">
    <location>
        <begin position="108"/>
        <end position="128"/>
    </location>
</feature>
<evidence type="ECO:0000259" key="2">
    <source>
        <dbReference type="Pfam" id="PF01757"/>
    </source>
</evidence>
<dbReference type="PANTHER" id="PTHR36927:SF3">
    <property type="entry name" value="GLUCANS BIOSYNTHESIS PROTEIN C"/>
    <property type="match status" value="1"/>
</dbReference>
<feature type="transmembrane region" description="Helical" evidence="1">
    <location>
        <begin position="148"/>
        <end position="165"/>
    </location>
</feature>
<feature type="transmembrane region" description="Helical" evidence="1">
    <location>
        <begin position="209"/>
        <end position="226"/>
    </location>
</feature>
<feature type="transmembrane region" description="Helical" evidence="1">
    <location>
        <begin position="232"/>
        <end position="254"/>
    </location>
</feature>
<dbReference type="GO" id="GO:0016747">
    <property type="term" value="F:acyltransferase activity, transferring groups other than amino-acyl groups"/>
    <property type="evidence" value="ECO:0007669"/>
    <property type="project" value="InterPro"/>
</dbReference>
<dbReference type="AlphaFoldDB" id="A4CH87"/>
<dbReference type="Proteomes" id="UP000009049">
    <property type="component" value="Chromosome"/>
</dbReference>
<keyword evidence="1" id="KW-0472">Membrane</keyword>
<dbReference type="eggNOG" id="COG1835">
    <property type="taxonomic scope" value="Bacteria"/>
</dbReference>
<keyword evidence="1" id="KW-1133">Transmembrane helix</keyword>
<dbReference type="Pfam" id="PF01757">
    <property type="entry name" value="Acyl_transf_3"/>
    <property type="match status" value="1"/>
</dbReference>
<dbReference type="InterPro" id="IPR002656">
    <property type="entry name" value="Acyl_transf_3_dom"/>
</dbReference>
<organism evidence="3 4">
    <name type="scientific">Robiginitalea biformata (strain ATCC BAA-864 / DSM 15991 / KCTC 12146 / HTCC2501)</name>
    <dbReference type="NCBI Taxonomy" id="313596"/>
    <lineage>
        <taxon>Bacteria</taxon>
        <taxon>Pseudomonadati</taxon>
        <taxon>Bacteroidota</taxon>
        <taxon>Flavobacteriia</taxon>
        <taxon>Flavobacteriales</taxon>
        <taxon>Flavobacteriaceae</taxon>
        <taxon>Robiginitalea</taxon>
    </lineage>
</organism>
<evidence type="ECO:0000313" key="3">
    <source>
        <dbReference type="EMBL" id="EAR16295.1"/>
    </source>
</evidence>
<dbReference type="KEGG" id="rbi:RB2501_05335"/>
<dbReference type="HOGENOM" id="CLU_036182_0_0_10"/>
<dbReference type="EMBL" id="CP001712">
    <property type="protein sequence ID" value="EAR16295.1"/>
    <property type="molecule type" value="Genomic_DNA"/>
</dbReference>
<keyword evidence="3" id="KW-0808">Transferase</keyword>
<dbReference type="PANTHER" id="PTHR36927">
    <property type="entry name" value="BLR4337 PROTEIN"/>
    <property type="match status" value="1"/>
</dbReference>
<feature type="transmembrane region" description="Helical" evidence="1">
    <location>
        <begin position="39"/>
        <end position="57"/>
    </location>
</feature>
<name>A4CH87_ROBBH</name>
<keyword evidence="4" id="KW-1185">Reference proteome</keyword>
<protein>
    <submittedName>
        <fullName evidence="3">Acyltransferase family protein</fullName>
    </submittedName>
</protein>
<feature type="domain" description="Acyltransferase 3" evidence="2">
    <location>
        <begin position="30"/>
        <end position="312"/>
    </location>
</feature>